<evidence type="ECO:0000313" key="2">
    <source>
        <dbReference type="Proteomes" id="UP000541425"/>
    </source>
</evidence>
<sequence length="607" mass="67670">MKSINFARYGFMGALVLLGTTACSDDHYDVKSSAASSKTLWENIQSNGATDSLAMIMSRTYVMKNANDKSGKQTLGELLNQAQTFTVWAPKDGTYNASYYLNLLNKRDQLLAQSSDPTSQSNREAWQINYDVANQFVLNHVARFSNESNVGEQKVRLLNAKVSIYEVSKNLFNSVAVDASAGNIVSTNGSLHLLNGRSPFAYNIYDYLAANSNFSKVWTALKDPNIDKERFFEAGSTQGAMNEKGQMVYVDSVYYQTNKILDACGARVKNEDSLYIAVLPSDAAFETAFNSVSSLFKYGSSYAYDWSSERRVFDKTDNNALRVNADSLQSYSAKDMLISSAFFSTSQFPVANQTDSAQVNHYATHADSIKSTNNVTYYNSNPGGVNPIFNGQSPYKASNGYIYAVNSYNVNPAYSFVSKNEIKLQYGFFIATTQNDLTALTTRQGTLVELTPANRNDNVKGSVENNMYRRFEASNGNMTVDIILNDIYSTKYKISAIMLPNRTNIANIQYDRTTGQEITETTTFDCDIIDDVTNRSIGSAKNITISNDTIQSYVLFDSFEFPKCYVNLPAGYVSFPRLRFTLSRRNQTRGKTKSLNISKVILEPVRE</sequence>
<accession>A0A7W5XWY7</accession>
<dbReference type="EMBL" id="JACICA010000001">
    <property type="protein sequence ID" value="MBB3701600.1"/>
    <property type="molecule type" value="Genomic_DNA"/>
</dbReference>
<comment type="caution">
    <text evidence="1">The sequence shown here is derived from an EMBL/GenBank/DDBJ whole genome shotgun (WGS) entry which is preliminary data.</text>
</comment>
<protein>
    <recommendedName>
        <fullName evidence="3">FAS1 domain-containing protein</fullName>
    </recommendedName>
</protein>
<proteinExistence type="predicted"/>
<reference evidence="1 2" key="1">
    <citation type="submission" date="2020-08" db="EMBL/GenBank/DDBJ databases">
        <title>Genomic Encyclopedia of Type Strains, Phase IV (KMG-IV): sequencing the most valuable type-strain genomes for metagenomic binning, comparative biology and taxonomic classification.</title>
        <authorList>
            <person name="Goeker M."/>
        </authorList>
    </citation>
    <scope>NUCLEOTIDE SEQUENCE [LARGE SCALE GENOMIC DNA]</scope>
    <source>
        <strain evidence="1 2">DSM 22548</strain>
    </source>
</reference>
<gene>
    <name evidence="1" type="ORF">FHS60_000042</name>
</gene>
<dbReference type="Proteomes" id="UP000541425">
    <property type="component" value="Unassembled WGS sequence"/>
</dbReference>
<name>A0A7W5XWY7_9BACT</name>
<organism evidence="1 2">
    <name type="scientific">Alloprevotella rava</name>
    <dbReference type="NCBI Taxonomy" id="671218"/>
    <lineage>
        <taxon>Bacteria</taxon>
        <taxon>Pseudomonadati</taxon>
        <taxon>Bacteroidota</taxon>
        <taxon>Bacteroidia</taxon>
        <taxon>Bacteroidales</taxon>
        <taxon>Prevotellaceae</taxon>
        <taxon>Alloprevotella</taxon>
    </lineage>
</organism>
<dbReference type="AlphaFoldDB" id="A0A7W5XWY7"/>
<dbReference type="RefSeq" id="WP_183693385.1">
    <property type="nucleotide sequence ID" value="NZ_JACICA010000001.1"/>
</dbReference>
<dbReference type="PROSITE" id="PS51257">
    <property type="entry name" value="PROKAR_LIPOPROTEIN"/>
    <property type="match status" value="1"/>
</dbReference>
<evidence type="ECO:0000313" key="1">
    <source>
        <dbReference type="EMBL" id="MBB3701600.1"/>
    </source>
</evidence>
<evidence type="ECO:0008006" key="3">
    <source>
        <dbReference type="Google" id="ProtNLM"/>
    </source>
</evidence>